<dbReference type="GO" id="GO:0009228">
    <property type="term" value="P:thiamine biosynthetic process"/>
    <property type="evidence" value="ECO:0007669"/>
    <property type="project" value="UniProtKB-KW"/>
</dbReference>
<dbReference type="InterPro" id="IPR026340">
    <property type="entry name" value="THII_Thiazole_biosynth_dom"/>
</dbReference>
<dbReference type="InterPro" id="IPR014729">
    <property type="entry name" value="Rossmann-like_a/b/a_fold"/>
</dbReference>
<keyword evidence="5 11" id="KW-0547">Nucleotide-binding</keyword>
<dbReference type="GO" id="GO:0000049">
    <property type="term" value="F:tRNA binding"/>
    <property type="evidence" value="ECO:0007669"/>
    <property type="project" value="UniProtKB-UniRule"/>
</dbReference>
<comment type="pathway">
    <text evidence="11">Cofactor biosynthesis; thiamine diphosphate biosynthesis.</text>
</comment>
<evidence type="ECO:0000256" key="2">
    <source>
        <dbReference type="ARBA" id="ARBA00022490"/>
    </source>
</evidence>
<feature type="domain" description="THUMP" evidence="13">
    <location>
        <begin position="61"/>
        <end position="165"/>
    </location>
</feature>
<dbReference type="CDD" id="cd00158">
    <property type="entry name" value="RHOD"/>
    <property type="match status" value="1"/>
</dbReference>
<evidence type="ECO:0000313" key="15">
    <source>
        <dbReference type="Proteomes" id="UP000243924"/>
    </source>
</evidence>
<comment type="catalytic activity">
    <reaction evidence="11">
        <text>[ThiI sulfur-carrier protein]-S-sulfanyl-L-cysteine + a uridine in tRNA + 2 reduced [2Fe-2S]-[ferredoxin] + ATP + H(+) = [ThiI sulfur-carrier protein]-L-cysteine + a 4-thiouridine in tRNA + 2 oxidized [2Fe-2S]-[ferredoxin] + AMP + diphosphate</text>
        <dbReference type="Rhea" id="RHEA:24176"/>
        <dbReference type="Rhea" id="RHEA-COMP:10000"/>
        <dbReference type="Rhea" id="RHEA-COMP:10001"/>
        <dbReference type="Rhea" id="RHEA-COMP:13337"/>
        <dbReference type="Rhea" id="RHEA-COMP:13338"/>
        <dbReference type="Rhea" id="RHEA-COMP:13339"/>
        <dbReference type="Rhea" id="RHEA-COMP:13340"/>
        <dbReference type="ChEBI" id="CHEBI:15378"/>
        <dbReference type="ChEBI" id="CHEBI:29950"/>
        <dbReference type="ChEBI" id="CHEBI:30616"/>
        <dbReference type="ChEBI" id="CHEBI:33019"/>
        <dbReference type="ChEBI" id="CHEBI:33737"/>
        <dbReference type="ChEBI" id="CHEBI:33738"/>
        <dbReference type="ChEBI" id="CHEBI:61963"/>
        <dbReference type="ChEBI" id="CHEBI:65315"/>
        <dbReference type="ChEBI" id="CHEBI:136798"/>
        <dbReference type="ChEBI" id="CHEBI:456215"/>
        <dbReference type="EC" id="2.8.1.4"/>
    </reaction>
</comment>
<dbReference type="InterPro" id="IPR020536">
    <property type="entry name" value="ThiI_AANH"/>
</dbReference>
<feature type="binding site" evidence="11">
    <location>
        <position position="265"/>
    </location>
    <ligand>
        <name>ATP</name>
        <dbReference type="ChEBI" id="CHEBI:30616"/>
    </ligand>
</feature>
<evidence type="ECO:0000256" key="10">
    <source>
        <dbReference type="ARBA" id="ARBA00023284"/>
    </source>
</evidence>
<evidence type="ECO:0000256" key="4">
    <source>
        <dbReference type="ARBA" id="ARBA00022679"/>
    </source>
</evidence>
<dbReference type="InterPro" id="IPR004114">
    <property type="entry name" value="THUMP_dom"/>
</dbReference>
<sequence length="483" mass="53459">MKLLIKFFAEITIKTTPVRKRFVKQLKVNLRSLLAEIDPALRVHGAWDSLEIEGVQTENLAAALDCLQRTPGISQIQEVHEYPLTDLPTLADLCVQHLGAQLAGKVFAVRCKRVGRHPFSSPEVASYLGSQLFERCGAAGISLSAPEVRAEVEIRHERVFLIQARHAGMGGFPLGTMEPVLSLMSGGFDSTVASYQLLQRGLLPHFIFFNMGGRAHEIGVRQIAHHLWRQYAGSHRLRFISVPFEEVVGELIRNVDDSQMGVVLKRMMLRAADRVAHQLGFQALVTGEAIAQVASQTLPNLAVIDRAVDRLVLRPLITTSKQTIIAQARQIGVEAMCSSIPEYCGVISVSPAIYTTHGRVAEAEAQFDFSVLERAVDKARYTDCHLLDQPLEGIDELELVSSAQPGQVVIDIRAPDERENSPLQLEGVEVRAIPFYELKASFAELDPARVYLLYCDKGLMSQMHAQHLLDAGFGHVRVLRPSN</sequence>
<keyword evidence="4 11" id="KW-0808">Transferase</keyword>
<dbReference type="GO" id="GO:0005829">
    <property type="term" value="C:cytosol"/>
    <property type="evidence" value="ECO:0007669"/>
    <property type="project" value="TreeGrafter"/>
</dbReference>
<evidence type="ECO:0000256" key="3">
    <source>
        <dbReference type="ARBA" id="ARBA00022555"/>
    </source>
</evidence>
<dbReference type="Proteomes" id="UP000243924">
    <property type="component" value="Chromosome I"/>
</dbReference>
<evidence type="ECO:0000256" key="1">
    <source>
        <dbReference type="ARBA" id="ARBA00004496"/>
    </source>
</evidence>
<accession>A0A1H2HAB1</accession>
<dbReference type="Gene3D" id="3.30.2130.30">
    <property type="match status" value="1"/>
</dbReference>
<dbReference type="Gene3D" id="3.40.250.10">
    <property type="entry name" value="Rhodanese-like domain"/>
    <property type="match status" value="1"/>
</dbReference>
<dbReference type="EMBL" id="LT629787">
    <property type="protein sequence ID" value="SDU28488.1"/>
    <property type="molecule type" value="Genomic_DNA"/>
</dbReference>
<dbReference type="Pfam" id="PF02568">
    <property type="entry name" value="ThiI"/>
    <property type="match status" value="1"/>
</dbReference>
<dbReference type="SUPFAM" id="SSF52821">
    <property type="entry name" value="Rhodanese/Cell cycle control phosphatase"/>
    <property type="match status" value="1"/>
</dbReference>
<dbReference type="Pfam" id="PF22025">
    <property type="entry name" value="ThiI_fer"/>
    <property type="match status" value="1"/>
</dbReference>
<dbReference type="InterPro" id="IPR003720">
    <property type="entry name" value="tRNA_STrfase"/>
</dbReference>
<dbReference type="InterPro" id="IPR049961">
    <property type="entry name" value="ThiI_N"/>
</dbReference>
<comment type="catalytic activity">
    <reaction evidence="11">
        <text>[ThiS sulfur-carrier protein]-C-terminal Gly-Gly-AMP + S-sulfanyl-L-cysteinyl-[cysteine desulfurase] + AH2 = [ThiS sulfur-carrier protein]-C-terminal-Gly-aminoethanethioate + L-cysteinyl-[cysteine desulfurase] + A + AMP + 2 H(+)</text>
        <dbReference type="Rhea" id="RHEA:43340"/>
        <dbReference type="Rhea" id="RHEA-COMP:12157"/>
        <dbReference type="Rhea" id="RHEA-COMP:12158"/>
        <dbReference type="Rhea" id="RHEA-COMP:12910"/>
        <dbReference type="Rhea" id="RHEA-COMP:19908"/>
        <dbReference type="ChEBI" id="CHEBI:13193"/>
        <dbReference type="ChEBI" id="CHEBI:15378"/>
        <dbReference type="ChEBI" id="CHEBI:17499"/>
        <dbReference type="ChEBI" id="CHEBI:29950"/>
        <dbReference type="ChEBI" id="CHEBI:61963"/>
        <dbReference type="ChEBI" id="CHEBI:90618"/>
        <dbReference type="ChEBI" id="CHEBI:232372"/>
        <dbReference type="ChEBI" id="CHEBI:456215"/>
    </reaction>
</comment>
<dbReference type="InterPro" id="IPR049962">
    <property type="entry name" value="THUMP_ThiI"/>
</dbReference>
<evidence type="ECO:0000259" key="12">
    <source>
        <dbReference type="PROSITE" id="PS50206"/>
    </source>
</evidence>
<keyword evidence="15" id="KW-1185">Reference proteome</keyword>
<keyword evidence="6 11" id="KW-0067">ATP-binding</keyword>
<comment type="similarity">
    <text evidence="11">Belongs to the ThiI family.</text>
</comment>
<dbReference type="SUPFAM" id="SSF52402">
    <property type="entry name" value="Adenine nucleotide alpha hydrolases-like"/>
    <property type="match status" value="1"/>
</dbReference>
<dbReference type="InterPro" id="IPR050102">
    <property type="entry name" value="tRNA_sulfurtransferase_ThiI"/>
</dbReference>
<dbReference type="GO" id="GO:0140741">
    <property type="term" value="F:tRNA-uracil-4 sulfurtransferase activity"/>
    <property type="evidence" value="ECO:0007669"/>
    <property type="project" value="UniProtKB-EC"/>
</dbReference>
<dbReference type="CDD" id="cd11716">
    <property type="entry name" value="THUMP_ThiI"/>
    <property type="match status" value="1"/>
</dbReference>
<dbReference type="EC" id="2.8.1.4" evidence="11"/>
<dbReference type="NCBIfam" id="TIGR00342">
    <property type="entry name" value="tRNA uracil 4-sulfurtransferase ThiI"/>
    <property type="match status" value="1"/>
</dbReference>
<name>A0A1H2HAB1_9GAMM</name>
<evidence type="ECO:0000256" key="8">
    <source>
        <dbReference type="ARBA" id="ARBA00022977"/>
    </source>
</evidence>
<keyword evidence="9" id="KW-1015">Disulfide bond</keyword>
<evidence type="ECO:0000256" key="6">
    <source>
        <dbReference type="ARBA" id="ARBA00022840"/>
    </source>
</evidence>
<dbReference type="GO" id="GO:0005524">
    <property type="term" value="F:ATP binding"/>
    <property type="evidence" value="ECO:0007669"/>
    <property type="project" value="UniProtKB-UniRule"/>
</dbReference>
<feature type="domain" description="Rhodanese" evidence="12">
    <location>
        <begin position="403"/>
        <end position="479"/>
    </location>
</feature>
<dbReference type="GO" id="GO:0002937">
    <property type="term" value="P:tRNA 4-thiouridine biosynthesis"/>
    <property type="evidence" value="ECO:0007669"/>
    <property type="project" value="TreeGrafter"/>
</dbReference>
<evidence type="ECO:0000256" key="9">
    <source>
        <dbReference type="ARBA" id="ARBA00023157"/>
    </source>
</evidence>
<dbReference type="Pfam" id="PF02926">
    <property type="entry name" value="THUMP"/>
    <property type="match status" value="1"/>
</dbReference>
<dbReference type="OrthoDB" id="9773948at2"/>
<evidence type="ECO:0000256" key="7">
    <source>
        <dbReference type="ARBA" id="ARBA00022884"/>
    </source>
</evidence>
<comment type="subcellular location">
    <subcellularLocation>
        <location evidence="1 11">Cytoplasm</location>
    </subcellularLocation>
</comment>
<dbReference type="RefSeq" id="WP_092388086.1">
    <property type="nucleotide sequence ID" value="NZ_LT629787.1"/>
</dbReference>
<dbReference type="InterPro" id="IPR054173">
    <property type="entry name" value="ThiI_fer"/>
</dbReference>
<dbReference type="PROSITE" id="PS51165">
    <property type="entry name" value="THUMP"/>
    <property type="match status" value="1"/>
</dbReference>
<evidence type="ECO:0000259" key="13">
    <source>
        <dbReference type="PROSITE" id="PS51165"/>
    </source>
</evidence>
<keyword evidence="7 11" id="KW-0694">RNA-binding</keyword>
<evidence type="ECO:0000256" key="11">
    <source>
        <dbReference type="HAMAP-Rule" id="MF_00021"/>
    </source>
</evidence>
<dbReference type="PANTHER" id="PTHR43209">
    <property type="entry name" value="TRNA SULFURTRANSFERASE"/>
    <property type="match status" value="1"/>
</dbReference>
<protein>
    <recommendedName>
        <fullName evidence="11">tRNA sulfurtransferase</fullName>
        <ecNumber evidence="11">2.8.1.4</ecNumber>
    </recommendedName>
    <alternativeName>
        <fullName evidence="11">Sulfur carrier protein ThiS sulfurtransferase</fullName>
    </alternativeName>
    <alternativeName>
        <fullName evidence="11">Thiamine biosynthesis protein ThiI</fullName>
    </alternativeName>
    <alternativeName>
        <fullName evidence="11">tRNA 4-thiouridine synthase</fullName>
    </alternativeName>
</protein>
<gene>
    <name evidence="11" type="primary">thiI</name>
    <name evidence="14" type="ORF">SAMN05216210_2875</name>
</gene>
<comment type="function">
    <text evidence="11">Catalyzes the ATP-dependent transfer of a sulfur to tRNA to produce 4-thiouridine in position 8 of tRNAs, which functions as a near-UV photosensor. Also catalyzes the transfer of sulfur to the sulfur carrier protein ThiS, forming ThiS-thiocarboxylate. This is a step in the synthesis of thiazole, in the thiamine biosynthesis pathway. The sulfur is donated as persulfide by IscS.</text>
</comment>
<dbReference type="STRING" id="1434072.SAMN05216210_2875"/>
<feature type="binding site" evidence="11">
    <location>
        <position position="287"/>
    </location>
    <ligand>
        <name>ATP</name>
        <dbReference type="ChEBI" id="CHEBI:30616"/>
    </ligand>
</feature>
<dbReference type="PROSITE" id="PS50206">
    <property type="entry name" value="RHODANESE_3"/>
    <property type="match status" value="1"/>
</dbReference>
<organism evidence="14 15">
    <name type="scientific">Halopseudomonas salegens</name>
    <dbReference type="NCBI Taxonomy" id="1434072"/>
    <lineage>
        <taxon>Bacteria</taxon>
        <taxon>Pseudomonadati</taxon>
        <taxon>Pseudomonadota</taxon>
        <taxon>Gammaproteobacteria</taxon>
        <taxon>Pseudomonadales</taxon>
        <taxon>Pseudomonadaceae</taxon>
        <taxon>Halopseudomonas</taxon>
    </lineage>
</organism>
<keyword evidence="3 11" id="KW-0820">tRNA-binding</keyword>
<comment type="caution">
    <text evidence="11">Lacks conserved residue(s) required for the propagation of feature annotation.</text>
</comment>
<keyword evidence="8 11" id="KW-0784">Thiamine biosynthesis</keyword>
<proteinExistence type="inferred from homology"/>
<dbReference type="SMART" id="SM00981">
    <property type="entry name" value="THUMP"/>
    <property type="match status" value="1"/>
</dbReference>
<evidence type="ECO:0000256" key="5">
    <source>
        <dbReference type="ARBA" id="ARBA00022741"/>
    </source>
</evidence>
<evidence type="ECO:0000313" key="14">
    <source>
        <dbReference type="EMBL" id="SDU28488.1"/>
    </source>
</evidence>
<dbReference type="PANTHER" id="PTHR43209:SF1">
    <property type="entry name" value="TRNA SULFURTRANSFERASE"/>
    <property type="match status" value="1"/>
</dbReference>
<dbReference type="SUPFAM" id="SSF143437">
    <property type="entry name" value="THUMP domain-like"/>
    <property type="match status" value="1"/>
</dbReference>
<dbReference type="GO" id="GO:0009229">
    <property type="term" value="P:thiamine diphosphate biosynthetic process"/>
    <property type="evidence" value="ECO:0007669"/>
    <property type="project" value="UniProtKB-UniRule"/>
</dbReference>
<dbReference type="UniPathway" id="UPA00060"/>
<dbReference type="NCBIfam" id="TIGR04271">
    <property type="entry name" value="ThiI_C_thiazole"/>
    <property type="match status" value="1"/>
</dbReference>
<feature type="active site" description="Cysteine persulfide intermediate" evidence="11">
    <location>
        <position position="455"/>
    </location>
</feature>
<dbReference type="GO" id="GO:0052837">
    <property type="term" value="P:thiazole biosynthetic process"/>
    <property type="evidence" value="ECO:0007669"/>
    <property type="project" value="InterPro"/>
</dbReference>
<keyword evidence="2 11" id="KW-0963">Cytoplasm</keyword>
<dbReference type="InterPro" id="IPR001763">
    <property type="entry name" value="Rhodanese-like_dom"/>
</dbReference>
<dbReference type="HAMAP" id="MF_00021">
    <property type="entry name" value="ThiI"/>
    <property type="match status" value="1"/>
</dbReference>
<reference evidence="15" key="1">
    <citation type="submission" date="2016-10" db="EMBL/GenBank/DDBJ databases">
        <authorList>
            <person name="Varghese N."/>
            <person name="Submissions S."/>
        </authorList>
    </citation>
    <scope>NUCLEOTIDE SEQUENCE [LARGE SCALE GENOMIC DNA]</scope>
    <source>
        <strain evidence="15">CECT 8338</strain>
    </source>
</reference>
<dbReference type="GO" id="GO:0004810">
    <property type="term" value="F:CCA tRNA nucleotidyltransferase activity"/>
    <property type="evidence" value="ECO:0007669"/>
    <property type="project" value="InterPro"/>
</dbReference>
<keyword evidence="10" id="KW-0676">Redox-active center</keyword>
<feature type="binding site" evidence="11">
    <location>
        <position position="296"/>
    </location>
    <ligand>
        <name>ATP</name>
        <dbReference type="ChEBI" id="CHEBI:30616"/>
    </ligand>
</feature>
<dbReference type="Gene3D" id="3.40.50.620">
    <property type="entry name" value="HUPs"/>
    <property type="match status" value="1"/>
</dbReference>
<feature type="binding site" evidence="11">
    <location>
        <begin position="183"/>
        <end position="184"/>
    </location>
    <ligand>
        <name>ATP</name>
        <dbReference type="ChEBI" id="CHEBI:30616"/>
    </ligand>
</feature>
<dbReference type="AlphaFoldDB" id="A0A1H2HAB1"/>
<dbReference type="InterPro" id="IPR036873">
    <property type="entry name" value="Rhodanese-like_dom_sf"/>
</dbReference>